<sequence length="199" mass="22394">MKNTLTKIEEYIEINLKGFDNKNAASSGYRCALLNIKSIIENDKFDKEGYIEKNLSGFDNENEQGKRPKGPVNAHMFPILDMLCEAAEIAHDIRDFEVVFEEVKGCDRPCGPSDFEPGGKCDKNGFYPNDVNAYGFTDIEHEAVLKLLKQMEKAVCVTYTLADGLEGMPDIQIDKVLFLVIMSAFAKKWDRIHSNVKAS</sequence>
<dbReference type="EMBL" id="VCNI01000001">
    <property type="protein sequence ID" value="TMU56466.1"/>
    <property type="molecule type" value="Genomic_DNA"/>
</dbReference>
<organism evidence="1 2">
    <name type="scientific">Flagellimonas algicola</name>
    <dbReference type="NCBI Taxonomy" id="2583815"/>
    <lineage>
        <taxon>Bacteria</taxon>
        <taxon>Pseudomonadati</taxon>
        <taxon>Bacteroidota</taxon>
        <taxon>Flavobacteriia</taxon>
        <taxon>Flavobacteriales</taxon>
        <taxon>Flavobacteriaceae</taxon>
        <taxon>Flagellimonas</taxon>
    </lineage>
</organism>
<reference evidence="1 2" key="1">
    <citation type="submission" date="2019-05" db="EMBL/GenBank/DDBJ databases">
        <title>Flagellimonas sp. AsT0115, sp. nov., isolated from a marine red algae, Asparagopsis taxiformis.</title>
        <authorList>
            <person name="Kim J."/>
            <person name="Jeong S.E."/>
            <person name="Jeon C.O."/>
        </authorList>
    </citation>
    <scope>NUCLEOTIDE SEQUENCE [LARGE SCALE GENOMIC DNA]</scope>
    <source>
        <strain evidence="1 2">AsT0115</strain>
    </source>
</reference>
<evidence type="ECO:0000313" key="2">
    <source>
        <dbReference type="Proteomes" id="UP000751614"/>
    </source>
</evidence>
<name>A0ABY2WP79_9FLAO</name>
<dbReference type="RefSeq" id="WP_138832947.1">
    <property type="nucleotide sequence ID" value="NZ_VCNI01000001.1"/>
</dbReference>
<proteinExistence type="predicted"/>
<protein>
    <submittedName>
        <fullName evidence="1">Uncharacterized protein</fullName>
    </submittedName>
</protein>
<evidence type="ECO:0000313" key="1">
    <source>
        <dbReference type="EMBL" id="TMU56466.1"/>
    </source>
</evidence>
<keyword evidence="2" id="KW-1185">Reference proteome</keyword>
<gene>
    <name evidence="1" type="ORF">FGG15_02705</name>
</gene>
<accession>A0ABY2WP79</accession>
<comment type="caution">
    <text evidence="1">The sequence shown here is derived from an EMBL/GenBank/DDBJ whole genome shotgun (WGS) entry which is preliminary data.</text>
</comment>
<dbReference type="Proteomes" id="UP000751614">
    <property type="component" value="Unassembled WGS sequence"/>
</dbReference>